<keyword evidence="5" id="KW-1185">Reference proteome</keyword>
<proteinExistence type="inferred from homology"/>
<dbReference type="OrthoDB" id="2015843at2759"/>
<evidence type="ECO:0000256" key="1">
    <source>
        <dbReference type="ARBA" id="ARBA00009312"/>
    </source>
</evidence>
<dbReference type="SMART" id="SM01405">
    <property type="entry name" value="Ribosomal_S6e"/>
    <property type="match status" value="1"/>
</dbReference>
<name>A0A834LMP7_RHOSS</name>
<dbReference type="Proteomes" id="UP000626092">
    <property type="component" value="Unassembled WGS sequence"/>
</dbReference>
<evidence type="ECO:0000256" key="2">
    <source>
        <dbReference type="ARBA" id="ARBA00022980"/>
    </source>
</evidence>
<gene>
    <name evidence="4" type="ORF">RHSIM_Rhsim06G0089700</name>
</gene>
<dbReference type="GO" id="GO:0003735">
    <property type="term" value="F:structural constituent of ribosome"/>
    <property type="evidence" value="ECO:0007669"/>
    <property type="project" value="InterPro"/>
</dbReference>
<dbReference type="EMBL" id="WJXA01000006">
    <property type="protein sequence ID" value="KAF7141272.1"/>
    <property type="molecule type" value="Genomic_DNA"/>
</dbReference>
<reference evidence="4" key="1">
    <citation type="submission" date="2019-11" db="EMBL/GenBank/DDBJ databases">
        <authorList>
            <person name="Liu Y."/>
            <person name="Hou J."/>
            <person name="Li T.-Q."/>
            <person name="Guan C.-H."/>
            <person name="Wu X."/>
            <person name="Wu H.-Z."/>
            <person name="Ling F."/>
            <person name="Zhang R."/>
            <person name="Shi X.-G."/>
            <person name="Ren J.-P."/>
            <person name="Chen E.-F."/>
            <person name="Sun J.-M."/>
        </authorList>
    </citation>
    <scope>NUCLEOTIDE SEQUENCE</scope>
    <source>
        <strain evidence="4">Adult_tree_wgs_1</strain>
        <tissue evidence="4">Leaves</tissue>
    </source>
</reference>
<dbReference type="PANTHER" id="PTHR11502">
    <property type="entry name" value="40S RIBOSOMAL PROTEIN S6"/>
    <property type="match status" value="1"/>
</dbReference>
<dbReference type="InterPro" id="IPR018282">
    <property type="entry name" value="Ribosomal_eS6_CS"/>
</dbReference>
<dbReference type="GO" id="GO:0006412">
    <property type="term" value="P:translation"/>
    <property type="evidence" value="ECO:0007669"/>
    <property type="project" value="InterPro"/>
</dbReference>
<evidence type="ECO:0000313" key="4">
    <source>
        <dbReference type="EMBL" id="KAF7141272.1"/>
    </source>
</evidence>
<dbReference type="InterPro" id="IPR001377">
    <property type="entry name" value="Ribosomal_eS6"/>
</dbReference>
<evidence type="ECO:0008006" key="6">
    <source>
        <dbReference type="Google" id="ProtNLM"/>
    </source>
</evidence>
<evidence type="ECO:0000256" key="3">
    <source>
        <dbReference type="ARBA" id="ARBA00023274"/>
    </source>
</evidence>
<dbReference type="PROSITE" id="PS00578">
    <property type="entry name" value="RIBOSOMAL_S6E"/>
    <property type="match status" value="1"/>
</dbReference>
<evidence type="ECO:0000313" key="5">
    <source>
        <dbReference type="Proteomes" id="UP000626092"/>
    </source>
</evidence>
<comment type="similarity">
    <text evidence="1">Belongs to the eukaryotic ribosomal protein eS6 family.</text>
</comment>
<dbReference type="Gene3D" id="1.20.5.2650">
    <property type="match status" value="1"/>
</dbReference>
<comment type="caution">
    <text evidence="4">The sequence shown here is derived from an EMBL/GenBank/DDBJ whole genome shotgun (WGS) entry which is preliminary data.</text>
</comment>
<protein>
    <recommendedName>
        <fullName evidence="6">Ribosomal protein S6</fullName>
    </recommendedName>
</protein>
<dbReference type="Pfam" id="PF01092">
    <property type="entry name" value="Ribosomal_S6e"/>
    <property type="match status" value="1"/>
</dbReference>
<sequence length="423" mass="48617">MGPKIWFFPPDWTFFCAFVGKRMVMHAPFVWWDITRNGFDACTKGAFIIYINCSNEKVVSVAVIRGERNHMTYIHFYSFLRNYRVILPFSTAFRLTRLLRQYFLANAPSTWSLLTHGHRAWSFNFSKILENLHTSCLPSAISDQHSVLKFGHLYLPALQLRSECSPPEFELRLKQTFRIFLLEEMVIKIADHTWNVPGFYACIGHNVFTEATTLFKPCKEVYFYAIDTNAQALLQSAANKPLQIGELLTCGLALHHKITLLIFGWLCGLTAYDDIRAFYDHRLLQEVSRDALGEEFKGYVIKIMGGCDKQGFPMKQGVLTTGRPCLLLQRGTTCFRGHGRRTGERRKSVCACIVSRDLSVLNLVIVKKGESKLPGLTDTDKPRLRGPKRASKICKLFNVSKEDDVRKYMNTYRWTFTNKAGRF</sequence>
<dbReference type="GO" id="GO:0005840">
    <property type="term" value="C:ribosome"/>
    <property type="evidence" value="ECO:0007669"/>
    <property type="project" value="UniProtKB-KW"/>
</dbReference>
<keyword evidence="3" id="KW-0687">Ribonucleoprotein</keyword>
<dbReference type="AlphaFoldDB" id="A0A834LMP7"/>
<accession>A0A834LMP7</accession>
<organism evidence="4 5">
    <name type="scientific">Rhododendron simsii</name>
    <name type="common">Sims's rhododendron</name>
    <dbReference type="NCBI Taxonomy" id="118357"/>
    <lineage>
        <taxon>Eukaryota</taxon>
        <taxon>Viridiplantae</taxon>
        <taxon>Streptophyta</taxon>
        <taxon>Embryophyta</taxon>
        <taxon>Tracheophyta</taxon>
        <taxon>Spermatophyta</taxon>
        <taxon>Magnoliopsida</taxon>
        <taxon>eudicotyledons</taxon>
        <taxon>Gunneridae</taxon>
        <taxon>Pentapetalae</taxon>
        <taxon>asterids</taxon>
        <taxon>Ericales</taxon>
        <taxon>Ericaceae</taxon>
        <taxon>Ericoideae</taxon>
        <taxon>Rhodoreae</taxon>
        <taxon>Rhododendron</taxon>
    </lineage>
</organism>
<dbReference type="GO" id="GO:1990904">
    <property type="term" value="C:ribonucleoprotein complex"/>
    <property type="evidence" value="ECO:0007669"/>
    <property type="project" value="UniProtKB-KW"/>
</dbReference>
<keyword evidence="2" id="KW-0689">Ribosomal protein</keyword>